<keyword evidence="1" id="KW-0472">Membrane</keyword>
<evidence type="ECO:0000313" key="2">
    <source>
        <dbReference type="EMBL" id="MBC5992657.1"/>
    </source>
</evidence>
<dbReference type="AlphaFoldDB" id="A0A923N869"/>
<keyword evidence="3" id="KW-1185">Reference proteome</keyword>
<evidence type="ECO:0000256" key="1">
    <source>
        <dbReference type="SAM" id="Phobius"/>
    </source>
</evidence>
<keyword evidence="1" id="KW-0812">Transmembrane</keyword>
<feature type="transmembrane region" description="Helical" evidence="1">
    <location>
        <begin position="47"/>
        <end position="65"/>
    </location>
</feature>
<feature type="transmembrane region" description="Helical" evidence="1">
    <location>
        <begin position="213"/>
        <end position="231"/>
    </location>
</feature>
<sequence length="318" mass="37734">MSSTFKSKFNYKLYFLVLLFLPFLLVLFAGLSTLVENIKSGSYFNEFGLTVIMPAVIIALTYYSFRFYITKSPKVEIDEREIRIGDNSISFSEIDKIRVRSKHNTYFLIMPYHYSEASSIILKNGKEYVLYVEHYLNGNLIRVNLNNLNKYLGGQTSYFKVSTSAVSQKQPQQFYKEDFHEYRQPPYKFANYYIFFPFIMFLIYFVFSFDAPVILRSIFLGIALLFYSILVRQSHYFLVSEDVLIVKNYLFPWWKRSFPTNSIYQATTEHQPKQELALKIITTDFRIYRYQSGLMNDSMFRDLISGLKVRRRVLHQTI</sequence>
<comment type="caution">
    <text evidence="2">The sequence shown here is derived from an EMBL/GenBank/DDBJ whole genome shotgun (WGS) entry which is preliminary data.</text>
</comment>
<proteinExistence type="predicted"/>
<feature type="transmembrane region" description="Helical" evidence="1">
    <location>
        <begin position="12"/>
        <end position="35"/>
    </location>
</feature>
<feature type="transmembrane region" description="Helical" evidence="1">
    <location>
        <begin position="189"/>
        <end position="207"/>
    </location>
</feature>
<protein>
    <submittedName>
        <fullName evidence="2">Uncharacterized protein</fullName>
    </submittedName>
</protein>
<dbReference type="EMBL" id="JACRVF010000001">
    <property type="protein sequence ID" value="MBC5992657.1"/>
    <property type="molecule type" value="Genomic_DNA"/>
</dbReference>
<gene>
    <name evidence="2" type="ORF">H8S84_07410</name>
</gene>
<accession>A0A923N869</accession>
<evidence type="ECO:0000313" key="3">
    <source>
        <dbReference type="Proteomes" id="UP000603640"/>
    </source>
</evidence>
<dbReference type="Proteomes" id="UP000603640">
    <property type="component" value="Unassembled WGS sequence"/>
</dbReference>
<reference evidence="2" key="1">
    <citation type="submission" date="2020-08" db="EMBL/GenBank/DDBJ databases">
        <title>Pontibacter sp. SD6 16S ribosomal RNA gene Genome sequencing and assembly.</title>
        <authorList>
            <person name="Kang M."/>
        </authorList>
    </citation>
    <scope>NUCLEOTIDE SEQUENCE</scope>
    <source>
        <strain evidence="2">SD6</strain>
    </source>
</reference>
<dbReference type="RefSeq" id="WP_187066587.1">
    <property type="nucleotide sequence ID" value="NZ_JACRVF010000001.1"/>
</dbReference>
<keyword evidence="1" id="KW-1133">Transmembrane helix</keyword>
<organism evidence="2 3">
    <name type="scientific">Pontibacter cellulosilyticus</name>
    <dbReference type="NCBI Taxonomy" id="1720253"/>
    <lineage>
        <taxon>Bacteria</taxon>
        <taxon>Pseudomonadati</taxon>
        <taxon>Bacteroidota</taxon>
        <taxon>Cytophagia</taxon>
        <taxon>Cytophagales</taxon>
        <taxon>Hymenobacteraceae</taxon>
        <taxon>Pontibacter</taxon>
    </lineage>
</organism>
<name>A0A923N869_9BACT</name>